<dbReference type="PANTHER" id="PTHR12296:SF16">
    <property type="entry name" value="C-MYC PROMOTER-BINDING PROTEIN"/>
    <property type="match status" value="1"/>
</dbReference>
<dbReference type="GO" id="GO:0031410">
    <property type="term" value="C:cytoplasmic vesicle"/>
    <property type="evidence" value="ECO:0007669"/>
    <property type="project" value="TreeGrafter"/>
</dbReference>
<dbReference type="InterPro" id="IPR043153">
    <property type="entry name" value="DENN_C"/>
</dbReference>
<dbReference type="InterPro" id="IPR011990">
    <property type="entry name" value="TPR-like_helical_dom_sf"/>
</dbReference>
<dbReference type="Pfam" id="PF03456">
    <property type="entry name" value="uDENN"/>
    <property type="match status" value="1"/>
</dbReference>
<feature type="compositionally biased region" description="Polar residues" evidence="3">
    <location>
        <begin position="895"/>
        <end position="904"/>
    </location>
</feature>
<dbReference type="GeneTree" id="ENSGT00940000155836"/>
<dbReference type="PROSITE" id="PS50211">
    <property type="entry name" value="DENN"/>
    <property type="match status" value="1"/>
</dbReference>
<dbReference type="InterPro" id="IPR001194">
    <property type="entry name" value="cDENN_dom"/>
</dbReference>
<feature type="domain" description="UDENN" evidence="4">
    <location>
        <begin position="191"/>
        <end position="615"/>
    </location>
</feature>
<feature type="compositionally biased region" description="Low complexity" evidence="3">
    <location>
        <begin position="1372"/>
        <end position="1387"/>
    </location>
</feature>
<dbReference type="Gene3D" id="2.100.10.50">
    <property type="match status" value="1"/>
</dbReference>
<evidence type="ECO:0000313" key="6">
    <source>
        <dbReference type="Ensembl" id="ENSOSIP00000046757.1"/>
    </source>
</evidence>
<feature type="region of interest" description="Disordered" evidence="3">
    <location>
        <begin position="1049"/>
        <end position="1174"/>
    </location>
</feature>
<organism evidence="6 7">
    <name type="scientific">Oryzias sinensis</name>
    <name type="common">Chinese medaka</name>
    <dbReference type="NCBI Taxonomy" id="183150"/>
    <lineage>
        <taxon>Eukaryota</taxon>
        <taxon>Metazoa</taxon>
        <taxon>Chordata</taxon>
        <taxon>Craniata</taxon>
        <taxon>Vertebrata</taxon>
        <taxon>Euteleostomi</taxon>
        <taxon>Actinopterygii</taxon>
        <taxon>Neopterygii</taxon>
        <taxon>Teleostei</taxon>
        <taxon>Neoteleostei</taxon>
        <taxon>Acanthomorphata</taxon>
        <taxon>Ovalentaria</taxon>
        <taxon>Atherinomorphae</taxon>
        <taxon>Beloniformes</taxon>
        <taxon>Adrianichthyidae</taxon>
        <taxon>Oryziinae</taxon>
        <taxon>Oryzias</taxon>
    </lineage>
</organism>
<dbReference type="SMART" id="SM00800">
    <property type="entry name" value="uDENN"/>
    <property type="match status" value="1"/>
</dbReference>
<feature type="compositionally biased region" description="Basic and acidic residues" evidence="3">
    <location>
        <begin position="938"/>
        <end position="952"/>
    </location>
</feature>
<dbReference type="FunFam" id="2.100.10.50:FF:000001">
    <property type="entry name" value="DENN domain containing 4C"/>
    <property type="match status" value="1"/>
</dbReference>
<dbReference type="SMART" id="SM00801">
    <property type="entry name" value="dDENN"/>
    <property type="match status" value="1"/>
</dbReference>
<evidence type="ECO:0000256" key="1">
    <source>
        <dbReference type="ARBA" id="ARBA00022553"/>
    </source>
</evidence>
<keyword evidence="1" id="KW-0597">Phosphoprotein</keyword>
<feature type="domain" description="MABP" evidence="5">
    <location>
        <begin position="42"/>
        <end position="199"/>
    </location>
</feature>
<name>A0A8C7ZRM7_9TELE</name>
<evidence type="ECO:0000313" key="7">
    <source>
        <dbReference type="Proteomes" id="UP000694383"/>
    </source>
</evidence>
<proteinExistence type="predicted"/>
<reference evidence="6" key="2">
    <citation type="submission" date="2025-09" db="UniProtKB">
        <authorList>
            <consortium name="Ensembl"/>
        </authorList>
    </citation>
    <scope>IDENTIFICATION</scope>
</reference>
<feature type="compositionally biased region" description="Basic and acidic residues" evidence="3">
    <location>
        <begin position="905"/>
        <end position="920"/>
    </location>
</feature>
<sequence length="1518" mass="168646">MMEDKAPRVADYFVVAGLPDSPKPLEDDLHFDDAGARSVKPKAPITDVAVVIRSLGEEVPAGFTCVETTPTGLSAELNGASLRGPQVFLCFKRGRDKPPLTDLGVLYEWKEKLKPGCHIVQTTPSGRPANISSSSSQRIYITYRRSPKSQPHTSLAVTDVCVIIPGKGETPPHTFCKVDKNLNSSMWGSSIYLCYKKSLAKANAIAYKAGLLCRYPEEDYESFPLPESVPMFCLPMGAMIERWPTHTKHSLPVFSTFVLTGASGEKVYGAAIQFYEPHPEESLTDRQRSQLGLTSSDFGNDETKTFYSNKSICLLSHWPFFDSFRSFLTFLYRYSISGPHAIPIEKHVSHFMQNVPFPSTQRPRILVQLSPHDSLILSQPVSSPLPLSGGSLSTLLLNLGPKNAATLLVLAVTEHKILVHSLRPAVLTSVTEALVSMIFPFHWPCPYIPLCPLALADVLSAPCPFIVGLDSRYFDLYVPPADISCVDLDTNTISQRPVWSLIGRVLVNRDDVQMNHAVTDDELYGGKSLHTLELEIQEAFLRLMAAILRGYRSYLQPITQAPSEKTTDVSSLFDLQGFLKSRDRSHQRFYSLMTKTQMFSRFIEECSFVSDKDASLAFFDECVDKREKKSQMCISFANQMDGERPEDTRLIELDESHGSEHTVYVNPPELPPLPQGEEYPLRYSYSRFPVLSVELLEPLEGLNPSSAGTASRHSSPSSLNCFLMRSFTSQEIKSAQRMAKTHSSVPQMWSKCLLRHCYGLWFICLPGFVGNCHSKVRALRTAYDVLRKMQEKKLQVCYRVLLQLCGQYSQPVLAVRVLFEMKKAGVQPNAITYGYYNKAVLESTWPSTTRGGYFLWGKLRNVLLGVLQFKQARRKRQTPHREPQLSDGSDLDTVSHGSMDSANDSAERTSIDTDFTKMDSSDDGFSTGGQSDQGYDSLSKEEERFCSRETDGTALAEEKMLRRSGESRLASDTHLYGVLPKTERPKSLDLSGQGFTRLTVPLLNSPKQHAPPSDRLDGVEEEDVESVKQKALDRSVSCTAVRRTGSEVQLDPLSQMAAEPECDQNSSSSTPSSSRNLVEEIETYMNNSSSPLRSYTPSTDLQNSSSPLFRSPTSGHSPQSSTLVRSSTHLSLPVRSKERLRPSPSLPLGVCRKDRERPSSLVSPSSPSPSNSSFSMDSLFTPTLDIFKSSVISAGKGVAEKASRLYSRLSSQTSLTQVRCVRFSKHFPQQLSLRTSAVFQRLSHVSSVGCKLRPSKCFLRLLGKKIKNFPLSLQVLMSSCSLCKTCDCLVYDEEIMAGWTANDSNLNSTCPFCGTAFLPFLNAEIKDLKPQNKFSKLSNPVKEEDISATLSPKDNMSEAAQPSAASMHTVETSGSAGVSPPASAPTSASDLVTVPYLSPLVLWKELESLLVNEGDQAISSPSVVDQHPIVFWNLVWYFRRLELPSNLPALILASQHCSSGDQTLPSVSSEDSKQVLVRIMWDNLKLHRDKVQPCYVLWNTHCEFSVIFVFHDCSLIYD</sequence>
<dbReference type="Proteomes" id="UP000694383">
    <property type="component" value="Unplaced"/>
</dbReference>
<dbReference type="PANTHER" id="PTHR12296">
    <property type="entry name" value="DENN DOMAIN-CONTAINING PROTEIN 4"/>
    <property type="match status" value="1"/>
</dbReference>
<dbReference type="InterPro" id="IPR005113">
    <property type="entry name" value="uDENN_dom"/>
</dbReference>
<evidence type="ECO:0000256" key="2">
    <source>
        <dbReference type="ARBA" id="ARBA00022658"/>
    </source>
</evidence>
<dbReference type="Pfam" id="PF03455">
    <property type="entry name" value="dDENN"/>
    <property type="match status" value="1"/>
</dbReference>
<accession>A0A8C7ZRM7</accession>
<keyword evidence="7" id="KW-1185">Reference proteome</keyword>
<evidence type="ECO:0000256" key="3">
    <source>
        <dbReference type="SAM" id="MobiDB-lite"/>
    </source>
</evidence>
<reference evidence="6" key="1">
    <citation type="submission" date="2025-08" db="UniProtKB">
        <authorList>
            <consortium name="Ensembl"/>
        </authorList>
    </citation>
    <scope>IDENTIFICATION</scope>
</reference>
<dbReference type="PROSITE" id="PS51498">
    <property type="entry name" value="MABP"/>
    <property type="match status" value="1"/>
</dbReference>
<feature type="compositionally biased region" description="Low complexity" evidence="3">
    <location>
        <begin position="1159"/>
        <end position="1174"/>
    </location>
</feature>
<dbReference type="InterPro" id="IPR023341">
    <property type="entry name" value="MABP"/>
</dbReference>
<keyword evidence="2" id="KW-0344">Guanine-nucleotide releasing factor</keyword>
<dbReference type="InterPro" id="IPR005112">
    <property type="entry name" value="dDENN_dom"/>
</dbReference>
<evidence type="ECO:0000259" key="5">
    <source>
        <dbReference type="PROSITE" id="PS51498"/>
    </source>
</evidence>
<dbReference type="GO" id="GO:0005085">
    <property type="term" value="F:guanyl-nucleotide exchange factor activity"/>
    <property type="evidence" value="ECO:0007669"/>
    <property type="project" value="UniProtKB-KW"/>
</dbReference>
<dbReference type="GO" id="GO:0005829">
    <property type="term" value="C:cytosol"/>
    <property type="evidence" value="ECO:0007669"/>
    <property type="project" value="UniProtKB-ARBA"/>
</dbReference>
<dbReference type="Pfam" id="PF02141">
    <property type="entry name" value="DENN"/>
    <property type="match status" value="1"/>
</dbReference>
<feature type="region of interest" description="Disordered" evidence="3">
    <location>
        <begin position="1345"/>
        <end position="1387"/>
    </location>
</feature>
<protein>
    <submittedName>
        <fullName evidence="6">DENN/MADD domain containing 4A</fullName>
    </submittedName>
</protein>
<dbReference type="SMART" id="SM00799">
    <property type="entry name" value="DENN"/>
    <property type="match status" value="1"/>
</dbReference>
<feature type="region of interest" description="Disordered" evidence="3">
    <location>
        <begin position="1002"/>
        <end position="1021"/>
    </location>
</feature>
<evidence type="ECO:0000259" key="4">
    <source>
        <dbReference type="PROSITE" id="PS50211"/>
    </source>
</evidence>
<feature type="compositionally biased region" description="Polar residues" evidence="3">
    <location>
        <begin position="1084"/>
        <end position="1130"/>
    </location>
</feature>
<feature type="region of interest" description="Disordered" evidence="3">
    <location>
        <begin position="873"/>
        <end position="952"/>
    </location>
</feature>
<dbReference type="Ensembl" id="ENSOSIT00000049138.1">
    <property type="protein sequence ID" value="ENSOSIP00000046757.1"/>
    <property type="gene ID" value="ENSOSIG00000022109.1"/>
</dbReference>
<dbReference type="FunFam" id="1.25.40.10:FF:000042">
    <property type="entry name" value="C-myc promoter-binding protein isoform X1"/>
    <property type="match status" value="1"/>
</dbReference>
<feature type="compositionally biased region" description="Polar residues" evidence="3">
    <location>
        <begin position="1348"/>
        <end position="1371"/>
    </location>
</feature>
<dbReference type="Gene3D" id="3.40.50.11500">
    <property type="match status" value="1"/>
</dbReference>
<dbReference type="GO" id="GO:0032483">
    <property type="term" value="P:regulation of Rab protein signal transduction"/>
    <property type="evidence" value="ECO:0007669"/>
    <property type="project" value="TreeGrafter"/>
</dbReference>
<dbReference type="InterPro" id="IPR051696">
    <property type="entry name" value="DENN_Domain_GEFs"/>
</dbReference>
<dbReference type="InterPro" id="IPR037516">
    <property type="entry name" value="Tripartite_DENN"/>
</dbReference>
<dbReference type="Gene3D" id="1.25.40.10">
    <property type="entry name" value="Tetratricopeptide repeat domain"/>
    <property type="match status" value="1"/>
</dbReference>